<organism evidence="8 9">
    <name type="scientific">Candidatus Buchananbacteria bacterium RIFCSPHIGHO2_01_FULL_44_11</name>
    <dbReference type="NCBI Taxonomy" id="1797535"/>
    <lineage>
        <taxon>Bacteria</taxon>
        <taxon>Candidatus Buchananiibacteriota</taxon>
    </lineage>
</organism>
<dbReference type="AlphaFoldDB" id="A0A1G1Y1Q6"/>
<evidence type="ECO:0000256" key="3">
    <source>
        <dbReference type="ARBA" id="ARBA00064542"/>
    </source>
</evidence>
<evidence type="ECO:0000256" key="1">
    <source>
        <dbReference type="ARBA" id="ARBA00022980"/>
    </source>
</evidence>
<dbReference type="Pfam" id="PF00312">
    <property type="entry name" value="Ribosomal_S15"/>
    <property type="match status" value="1"/>
</dbReference>
<dbReference type="PANTHER" id="PTHR23321">
    <property type="entry name" value="RIBOSOMAL PROTEIN S15, BACTERIAL AND ORGANELLAR"/>
    <property type="match status" value="1"/>
</dbReference>
<evidence type="ECO:0000256" key="7">
    <source>
        <dbReference type="SAM" id="MobiDB-lite"/>
    </source>
</evidence>
<sequence>MLNKKKKEKIIAKYKTHSSDTGSSPVQIAILTEEIKELTKHLKSHKKDFSSRRGLLKKVAERRRLLNYLRREDEKTYHSLIQDLKLKVLEPKIEGEKEKKLADAIEEVEAETEPEAEPEVEE</sequence>
<evidence type="ECO:0000256" key="2">
    <source>
        <dbReference type="ARBA" id="ARBA00023274"/>
    </source>
</evidence>
<dbReference type="EMBL" id="MHIE01000006">
    <property type="protein sequence ID" value="OGY46269.1"/>
    <property type="molecule type" value="Genomic_DNA"/>
</dbReference>
<dbReference type="InterPro" id="IPR000589">
    <property type="entry name" value="Ribosomal_uS15"/>
</dbReference>
<dbReference type="HAMAP" id="MF_01343_B">
    <property type="entry name" value="Ribosomal_uS15_B"/>
    <property type="match status" value="1"/>
</dbReference>
<protein>
    <recommendedName>
        <fullName evidence="4">Small ribosomal subunit protein uS15</fullName>
    </recommendedName>
</protein>
<dbReference type="GO" id="GO:0019843">
    <property type="term" value="F:rRNA binding"/>
    <property type="evidence" value="ECO:0007669"/>
    <property type="project" value="UniProtKB-UniRule"/>
</dbReference>
<evidence type="ECO:0000313" key="9">
    <source>
        <dbReference type="Proteomes" id="UP000178240"/>
    </source>
</evidence>
<keyword evidence="1 4" id="KW-0689">Ribosomal protein</keyword>
<comment type="similarity">
    <text evidence="4 5">Belongs to the universal ribosomal protein uS15 family.</text>
</comment>
<dbReference type="SUPFAM" id="SSF47060">
    <property type="entry name" value="S15/NS1 RNA-binding domain"/>
    <property type="match status" value="1"/>
</dbReference>
<dbReference type="InterPro" id="IPR009068">
    <property type="entry name" value="uS15_NS1_RNA-bd_sf"/>
</dbReference>
<dbReference type="PROSITE" id="PS00362">
    <property type="entry name" value="RIBOSOMAL_S15"/>
    <property type="match status" value="1"/>
</dbReference>
<dbReference type="Gene3D" id="6.10.250.3130">
    <property type="match status" value="1"/>
</dbReference>
<evidence type="ECO:0000256" key="4">
    <source>
        <dbReference type="HAMAP-Rule" id="MF_01343"/>
    </source>
</evidence>
<evidence type="ECO:0000256" key="5">
    <source>
        <dbReference type="RuleBase" id="RU003919"/>
    </source>
</evidence>
<proteinExistence type="inferred from homology"/>
<dbReference type="PANTHER" id="PTHR23321:SF26">
    <property type="entry name" value="SMALL RIBOSOMAL SUBUNIT PROTEIN US15M"/>
    <property type="match status" value="1"/>
</dbReference>
<dbReference type="CDD" id="cd00353">
    <property type="entry name" value="Ribosomal_S15p_S13e"/>
    <property type="match status" value="1"/>
</dbReference>
<comment type="function">
    <text evidence="4 6">One of the primary rRNA binding proteins, it binds directly to 16S rRNA where it helps nucleate assembly of the platform of the 30S subunit by binding and bridging several RNA helices of the 16S rRNA.</text>
</comment>
<feature type="region of interest" description="Disordered" evidence="7">
    <location>
        <begin position="98"/>
        <end position="122"/>
    </location>
</feature>
<dbReference type="GO" id="GO:0003735">
    <property type="term" value="F:structural constituent of ribosome"/>
    <property type="evidence" value="ECO:0007669"/>
    <property type="project" value="InterPro"/>
</dbReference>
<dbReference type="FunFam" id="1.10.287.10:FF:000002">
    <property type="entry name" value="30S ribosomal protein S15"/>
    <property type="match status" value="1"/>
</dbReference>
<comment type="caution">
    <text evidence="8">The sequence shown here is derived from an EMBL/GenBank/DDBJ whole genome shotgun (WGS) entry which is preliminary data.</text>
</comment>
<dbReference type="GO" id="GO:0006412">
    <property type="term" value="P:translation"/>
    <property type="evidence" value="ECO:0007669"/>
    <property type="project" value="UniProtKB-UniRule"/>
</dbReference>
<comment type="function">
    <text evidence="4">Forms an intersubunit bridge (bridge B4) with the 23S rRNA of the 50S subunit in the ribosome.</text>
</comment>
<evidence type="ECO:0000256" key="6">
    <source>
        <dbReference type="RuleBase" id="RU004524"/>
    </source>
</evidence>
<dbReference type="GO" id="GO:0022627">
    <property type="term" value="C:cytosolic small ribosomal subunit"/>
    <property type="evidence" value="ECO:0007669"/>
    <property type="project" value="TreeGrafter"/>
</dbReference>
<comment type="subunit">
    <text evidence="3 4">Part of the 30S ribosomal subunit. Forms a bridge to the 50S subunit in the 70S ribosome, contacting the 23S rRNA.</text>
</comment>
<dbReference type="Gene3D" id="1.10.287.10">
    <property type="entry name" value="S15/NS1, RNA-binding"/>
    <property type="match status" value="1"/>
</dbReference>
<keyword evidence="4 6" id="KW-0694">RNA-binding</keyword>
<keyword evidence="4 6" id="KW-0699">rRNA-binding</keyword>
<dbReference type="SMART" id="SM01387">
    <property type="entry name" value="Ribosomal_S15"/>
    <property type="match status" value="1"/>
</dbReference>
<dbReference type="NCBIfam" id="TIGR00952">
    <property type="entry name" value="S15_bact"/>
    <property type="match status" value="1"/>
</dbReference>
<dbReference type="STRING" id="1797535.A2744_04570"/>
<gene>
    <name evidence="4" type="primary">rpsO</name>
    <name evidence="8" type="ORF">A2744_04570</name>
</gene>
<name>A0A1G1Y1Q6_9BACT</name>
<feature type="compositionally biased region" description="Acidic residues" evidence="7">
    <location>
        <begin position="104"/>
        <end position="122"/>
    </location>
</feature>
<dbReference type="Proteomes" id="UP000178240">
    <property type="component" value="Unassembled WGS sequence"/>
</dbReference>
<dbReference type="InterPro" id="IPR005290">
    <property type="entry name" value="Ribosomal_uS15_bac-type"/>
</dbReference>
<keyword evidence="2 4" id="KW-0687">Ribonucleoprotein</keyword>
<evidence type="ECO:0000313" key="8">
    <source>
        <dbReference type="EMBL" id="OGY46269.1"/>
    </source>
</evidence>
<accession>A0A1G1Y1Q6</accession>
<reference evidence="8 9" key="1">
    <citation type="journal article" date="2016" name="Nat. Commun.">
        <title>Thousands of microbial genomes shed light on interconnected biogeochemical processes in an aquifer system.</title>
        <authorList>
            <person name="Anantharaman K."/>
            <person name="Brown C.T."/>
            <person name="Hug L.A."/>
            <person name="Sharon I."/>
            <person name="Castelle C.J."/>
            <person name="Probst A.J."/>
            <person name="Thomas B.C."/>
            <person name="Singh A."/>
            <person name="Wilkins M.J."/>
            <person name="Karaoz U."/>
            <person name="Brodie E.L."/>
            <person name="Williams K.H."/>
            <person name="Hubbard S.S."/>
            <person name="Banfield J.F."/>
        </authorList>
    </citation>
    <scope>NUCLEOTIDE SEQUENCE [LARGE SCALE GENOMIC DNA]</scope>
</reference>